<evidence type="ECO:0000313" key="4">
    <source>
        <dbReference type="Proteomes" id="UP000290288"/>
    </source>
</evidence>
<dbReference type="AlphaFoldDB" id="A0A4Q2DJ99"/>
<dbReference type="Proteomes" id="UP000290288">
    <property type="component" value="Unassembled WGS sequence"/>
</dbReference>
<sequence length="242" mass="27414">MDDLIHDLTIARDVNYLGASAAVLVIVDFLHTFPDEVRLMWPTPRSAPKAVFFVLRYYALLHSALALMYELPRGMDPDQCKAWFMRVAVSSILVVTVSEVILYMRAYAFSERNKKLLAFLITILVLFLSVAYFLFVKFTRSVEFVPSPLPNLICAPLRADGFLLGLVFSTTLGSILVVMLIMIYIAYREYWDASSSLLTIFYRDGICYFVSLSTSANIVVNFAAPGGYRFLFIQYVHAFDSS</sequence>
<evidence type="ECO:0000313" key="3">
    <source>
        <dbReference type="EMBL" id="RXW19262.1"/>
    </source>
</evidence>
<reference evidence="3 4" key="1">
    <citation type="submission" date="2019-01" db="EMBL/GenBank/DDBJ databases">
        <title>Draft genome sequence of Psathyrella aberdarensis IHI B618.</title>
        <authorList>
            <person name="Buettner E."/>
            <person name="Kellner H."/>
        </authorList>
    </citation>
    <scope>NUCLEOTIDE SEQUENCE [LARGE SCALE GENOMIC DNA]</scope>
    <source>
        <strain evidence="3 4">IHI B618</strain>
    </source>
</reference>
<keyword evidence="4" id="KW-1185">Reference proteome</keyword>
<feature type="transmembrane region" description="Helical" evidence="1">
    <location>
        <begin position="162"/>
        <end position="187"/>
    </location>
</feature>
<proteinExistence type="predicted"/>
<name>A0A4Q2DJ99_9AGAR</name>
<feature type="domain" description="DUF6533" evidence="2">
    <location>
        <begin position="16"/>
        <end position="61"/>
    </location>
</feature>
<feature type="transmembrane region" description="Helical" evidence="1">
    <location>
        <begin position="50"/>
        <end position="71"/>
    </location>
</feature>
<organism evidence="3 4">
    <name type="scientific">Candolleomyces aberdarensis</name>
    <dbReference type="NCBI Taxonomy" id="2316362"/>
    <lineage>
        <taxon>Eukaryota</taxon>
        <taxon>Fungi</taxon>
        <taxon>Dikarya</taxon>
        <taxon>Basidiomycota</taxon>
        <taxon>Agaricomycotina</taxon>
        <taxon>Agaricomycetes</taxon>
        <taxon>Agaricomycetidae</taxon>
        <taxon>Agaricales</taxon>
        <taxon>Agaricineae</taxon>
        <taxon>Psathyrellaceae</taxon>
        <taxon>Candolleomyces</taxon>
    </lineage>
</organism>
<keyword evidence="1" id="KW-0812">Transmembrane</keyword>
<keyword evidence="1" id="KW-0472">Membrane</keyword>
<accession>A0A4Q2DJ99</accession>
<keyword evidence="1" id="KW-1133">Transmembrane helix</keyword>
<protein>
    <recommendedName>
        <fullName evidence="2">DUF6533 domain-containing protein</fullName>
    </recommendedName>
</protein>
<feature type="transmembrane region" description="Helical" evidence="1">
    <location>
        <begin position="116"/>
        <end position="135"/>
    </location>
</feature>
<dbReference type="EMBL" id="SDEE01000212">
    <property type="protein sequence ID" value="RXW19262.1"/>
    <property type="molecule type" value="Genomic_DNA"/>
</dbReference>
<dbReference type="Pfam" id="PF20151">
    <property type="entry name" value="DUF6533"/>
    <property type="match status" value="1"/>
</dbReference>
<dbReference type="STRING" id="2316362.A0A4Q2DJ99"/>
<dbReference type="InterPro" id="IPR045340">
    <property type="entry name" value="DUF6533"/>
</dbReference>
<dbReference type="OrthoDB" id="2645170at2759"/>
<evidence type="ECO:0000259" key="2">
    <source>
        <dbReference type="Pfam" id="PF20151"/>
    </source>
</evidence>
<gene>
    <name evidence="3" type="ORF">EST38_g6600</name>
</gene>
<feature type="transmembrane region" description="Helical" evidence="1">
    <location>
        <begin position="83"/>
        <end position="104"/>
    </location>
</feature>
<comment type="caution">
    <text evidence="3">The sequence shown here is derived from an EMBL/GenBank/DDBJ whole genome shotgun (WGS) entry which is preliminary data.</text>
</comment>
<evidence type="ECO:0000256" key="1">
    <source>
        <dbReference type="SAM" id="Phobius"/>
    </source>
</evidence>